<sequence length="93" mass="10222">PRQTSPAAPKRSSLTNGRILLRHAQHHAGVPMACFVTAASTHGYSVTAGQLTNRSVPADHHRVPVEFDILPAILLVGSLINTVRREHRKWRST</sequence>
<dbReference type="EMBL" id="JAMLDX010000014">
    <property type="protein sequence ID" value="MCP3732095.1"/>
    <property type="molecule type" value="Genomic_DNA"/>
</dbReference>
<reference evidence="1" key="1">
    <citation type="submission" date="2022-05" db="EMBL/GenBank/DDBJ databases">
        <title>Sphingomonas sp. strain MG17 Genome sequencing and assembly.</title>
        <authorList>
            <person name="Kim I."/>
        </authorList>
    </citation>
    <scope>NUCLEOTIDE SEQUENCE</scope>
    <source>
        <strain evidence="1">MG17</strain>
    </source>
</reference>
<comment type="caution">
    <text evidence="1">The sequence shown here is derived from an EMBL/GenBank/DDBJ whole genome shotgun (WGS) entry which is preliminary data.</text>
</comment>
<dbReference type="RefSeq" id="WP_254295215.1">
    <property type="nucleotide sequence ID" value="NZ_JAMLDX010000014.1"/>
</dbReference>
<accession>A0A9X2HT11</accession>
<organism evidence="1 2">
    <name type="scientific">Sphingomonas tagetis</name>
    <dbReference type="NCBI Taxonomy" id="2949092"/>
    <lineage>
        <taxon>Bacteria</taxon>
        <taxon>Pseudomonadati</taxon>
        <taxon>Pseudomonadota</taxon>
        <taxon>Alphaproteobacteria</taxon>
        <taxon>Sphingomonadales</taxon>
        <taxon>Sphingomonadaceae</taxon>
        <taxon>Sphingomonas</taxon>
    </lineage>
</organism>
<evidence type="ECO:0000313" key="1">
    <source>
        <dbReference type="EMBL" id="MCP3732095.1"/>
    </source>
</evidence>
<dbReference type="AlphaFoldDB" id="A0A9X2HT11"/>
<evidence type="ECO:0000313" key="2">
    <source>
        <dbReference type="Proteomes" id="UP001139451"/>
    </source>
</evidence>
<keyword evidence="2" id="KW-1185">Reference proteome</keyword>
<proteinExistence type="predicted"/>
<gene>
    <name evidence="1" type="ORF">M9978_16855</name>
</gene>
<feature type="non-terminal residue" evidence="1">
    <location>
        <position position="1"/>
    </location>
</feature>
<protein>
    <submittedName>
        <fullName evidence="1">Uncharacterized protein</fullName>
    </submittedName>
</protein>
<name>A0A9X2HT11_9SPHN</name>
<dbReference type="Proteomes" id="UP001139451">
    <property type="component" value="Unassembled WGS sequence"/>
</dbReference>